<dbReference type="GO" id="GO:0005509">
    <property type="term" value="F:calcium ion binding"/>
    <property type="evidence" value="ECO:0007669"/>
    <property type="project" value="InterPro"/>
</dbReference>
<name>A0A3R9QBW7_9BACT</name>
<dbReference type="InterPro" id="IPR013783">
    <property type="entry name" value="Ig-like_fold"/>
</dbReference>
<keyword evidence="2" id="KW-1185">Reference proteome</keyword>
<dbReference type="EMBL" id="RSDW01000001">
    <property type="protein sequence ID" value="RSL17543.1"/>
    <property type="molecule type" value="Genomic_DNA"/>
</dbReference>
<evidence type="ECO:0000313" key="1">
    <source>
        <dbReference type="EMBL" id="RSL17543.1"/>
    </source>
</evidence>
<protein>
    <submittedName>
        <fullName evidence="1">Putative Ig domain-containing protein</fullName>
    </submittedName>
</protein>
<dbReference type="Proteomes" id="UP000269669">
    <property type="component" value="Unassembled WGS sequence"/>
</dbReference>
<reference evidence="1 2" key="1">
    <citation type="submission" date="2018-12" db="EMBL/GenBank/DDBJ databases">
        <title>Sequencing of bacterial isolates from soil warming experiment in Harvard Forest, Massachusetts, USA.</title>
        <authorList>
            <person name="Deangelis K."/>
        </authorList>
    </citation>
    <scope>NUCLEOTIDE SEQUENCE [LARGE SCALE GENOMIC DNA]</scope>
    <source>
        <strain evidence="1 2">EB153</strain>
    </source>
</reference>
<dbReference type="AlphaFoldDB" id="A0A3R9QBW7"/>
<dbReference type="InterPro" id="IPR015919">
    <property type="entry name" value="Cadherin-like_sf"/>
</dbReference>
<organism evidence="1 2">
    <name type="scientific">Edaphobacter aggregans</name>
    <dbReference type="NCBI Taxonomy" id="570835"/>
    <lineage>
        <taxon>Bacteria</taxon>
        <taxon>Pseudomonadati</taxon>
        <taxon>Acidobacteriota</taxon>
        <taxon>Terriglobia</taxon>
        <taxon>Terriglobales</taxon>
        <taxon>Acidobacteriaceae</taxon>
        <taxon>Edaphobacter</taxon>
    </lineage>
</organism>
<gene>
    <name evidence="1" type="ORF">EDE15_3078</name>
</gene>
<proteinExistence type="predicted"/>
<dbReference type="Gene3D" id="2.60.40.10">
    <property type="entry name" value="Immunoglobulins"/>
    <property type="match status" value="5"/>
</dbReference>
<dbReference type="PROSITE" id="PS51257">
    <property type="entry name" value="PROKAR_LIPOPROTEIN"/>
    <property type="match status" value="1"/>
</dbReference>
<dbReference type="PANTHER" id="PTHR37494">
    <property type="entry name" value="HEMAGGLUTININ"/>
    <property type="match status" value="1"/>
</dbReference>
<dbReference type="PANTHER" id="PTHR37494:SF1">
    <property type="entry name" value="STAPHYLOCOCCUS AUREUS SURFACE PROTEIN A"/>
    <property type="match status" value="1"/>
</dbReference>
<dbReference type="Pfam" id="PF05345">
    <property type="entry name" value="He_PIG"/>
    <property type="match status" value="4"/>
</dbReference>
<sequence length="1047" mass="105664">MGKVLRTIATSISISLYLFVLGCGDPALSQSGAPSISQIFPQTIAVGTQSQIIKVTGQHFANQAAILWNGHALPTTVVDSNTLSGAVQGSNLAAPATVQLKVQNLDNGQQSQPMPVTVAAAATSSSQLVINSVAVSGAMVNQPYASAFGASGGTPVYTWSITSGQLPAGLSLVASTGVISGIPTVSGTFNFTISVADSASPAQSVSTSASITVSSSQLAILSPQFPSGGVGTAYSIAMKAAGGTPAYTWSITSGQLPTGLSMGSSSGVISGTPTVGGTFKFTISVADSASPAQSISTSASITVSSSQLTILSPLFPSGGVGTAYSIAMKAAGGTPTYTWSITSGQLPTGLSMGSSSGVISGTPTVGGTFNFTISVADSSNPAQSVSTSASVSVGSSQLAITSSVLSSGIVDTAYSTALQASGGTPAYTWSIAAGSLPAGLTLAATTGVISGTPTTSGTSKFIASLTDNSNPAQTQSTAMTITVAAAQPPTGPGTTWYVRPDGGTRYSSNVTTGQCDGKADAPYSGSGVNQHCAFNDVRMLYQDGTYNIGASFPAWGWVIAGGDTVLIRGSIGTGVSYRIGWNGTTYDGWGIAGDPWSSGMPPPPSGTASQHTRILGENYASCHSASAKTQLHGGRGAYAVMSLYGASYVDVACLDITDFSACGRATQKVGCDSTQDFAQVGIQLHNTSTHDSFTDIHIHGLAGAGVAGSTGDGVVMDYVDILGNASSGWNADEGDGTTGVGSLLVSHFNISWNGCAEEYPIVDSVPYGDCTDQSSGGYGDGFGTATVASPSPGWQVHFDNGTVSYNTQDGLDALHISGPGSTMTDTRVLAYGNEGQQLKVGGATATIQDSVIVGNCEAMTTQAIPGTPAGFGSVLASPCRAANTAVVINVTPGYQATFQGNTVFTQGSIGLEVEYATADTGPTNTLQFNDNIFVGFPNSGNGANPTPIYSNTDLKMLTNPGASWSNNSYFGYRNNWMCPAVNESNALCIDPGLVDETYHPYGYGNMAPASSSSPVVGAGVAVPSIPLDYTGVTRPNPPSIGAYEFPQ</sequence>
<dbReference type="SUPFAM" id="SSF81296">
    <property type="entry name" value="E set domains"/>
    <property type="match status" value="1"/>
</dbReference>
<dbReference type="SUPFAM" id="SSF49313">
    <property type="entry name" value="Cadherin-like"/>
    <property type="match status" value="4"/>
</dbReference>
<dbReference type="GO" id="GO:0016020">
    <property type="term" value="C:membrane"/>
    <property type="evidence" value="ECO:0007669"/>
    <property type="project" value="InterPro"/>
</dbReference>
<evidence type="ECO:0000313" key="2">
    <source>
        <dbReference type="Proteomes" id="UP000269669"/>
    </source>
</evidence>
<accession>A0A3R9QBW7</accession>
<dbReference type="InterPro" id="IPR014756">
    <property type="entry name" value="Ig_E-set"/>
</dbReference>
<comment type="caution">
    <text evidence="1">The sequence shown here is derived from an EMBL/GenBank/DDBJ whole genome shotgun (WGS) entry which is preliminary data.</text>
</comment>